<evidence type="ECO:0000256" key="3">
    <source>
        <dbReference type="ARBA" id="ARBA00022900"/>
    </source>
</evidence>
<protein>
    <submittedName>
        <fullName evidence="4">Uncharacterized protein</fullName>
    </submittedName>
</protein>
<dbReference type="PANTHER" id="PTHR33091:SF53">
    <property type="entry name" value="OS08G0441300 PROTEIN"/>
    <property type="match status" value="1"/>
</dbReference>
<dbReference type="Gene3D" id="3.30.10.10">
    <property type="entry name" value="Trypsin Inhibitor V, subunit A"/>
    <property type="match status" value="1"/>
</dbReference>
<dbReference type="EMBL" id="JACEFO010000338">
    <property type="protein sequence ID" value="KAF8774971.1"/>
    <property type="molecule type" value="Genomic_DNA"/>
</dbReference>
<evidence type="ECO:0000256" key="2">
    <source>
        <dbReference type="ARBA" id="ARBA00022690"/>
    </source>
</evidence>
<organism evidence="4 5">
    <name type="scientific">Digitaria exilis</name>
    <dbReference type="NCBI Taxonomy" id="1010633"/>
    <lineage>
        <taxon>Eukaryota</taxon>
        <taxon>Viridiplantae</taxon>
        <taxon>Streptophyta</taxon>
        <taxon>Embryophyta</taxon>
        <taxon>Tracheophyta</taxon>
        <taxon>Spermatophyta</taxon>
        <taxon>Magnoliopsida</taxon>
        <taxon>Liliopsida</taxon>
        <taxon>Poales</taxon>
        <taxon>Poaceae</taxon>
        <taxon>PACMAD clade</taxon>
        <taxon>Panicoideae</taxon>
        <taxon>Panicodae</taxon>
        <taxon>Paniceae</taxon>
        <taxon>Anthephorinae</taxon>
        <taxon>Digitaria</taxon>
    </lineage>
</organism>
<evidence type="ECO:0000313" key="4">
    <source>
        <dbReference type="EMBL" id="KAF8774971.1"/>
    </source>
</evidence>
<keyword evidence="2" id="KW-0646">Protease inhibitor</keyword>
<sequence length="126" mass="14308">MVAMLVHHIASQEPRAPINHAQITHSLTHISVVYFIPPTISIDLTIKLLEERRTIMKAWWPELLFAPATPAAMKISEDRPDVAVEVLPPGSPFDTEFNPARVRLFIDDSGIVNPPWRPRWIDQPES</sequence>
<dbReference type="PRINTS" id="PR00292">
    <property type="entry name" value="POTATOINHBTR"/>
</dbReference>
<evidence type="ECO:0000256" key="1">
    <source>
        <dbReference type="ARBA" id="ARBA00008210"/>
    </source>
</evidence>
<evidence type="ECO:0000313" key="5">
    <source>
        <dbReference type="Proteomes" id="UP000636709"/>
    </source>
</evidence>
<dbReference type="GO" id="GO:0004867">
    <property type="term" value="F:serine-type endopeptidase inhibitor activity"/>
    <property type="evidence" value="ECO:0007669"/>
    <property type="project" value="UniProtKB-KW"/>
</dbReference>
<dbReference type="AlphaFoldDB" id="A0A835FTG1"/>
<keyword evidence="5" id="KW-1185">Reference proteome</keyword>
<proteinExistence type="inferred from homology"/>
<gene>
    <name evidence="4" type="ORF">HU200_005019</name>
</gene>
<keyword evidence="3" id="KW-0722">Serine protease inhibitor</keyword>
<dbReference type="SUPFAM" id="SSF54654">
    <property type="entry name" value="CI-2 family of serine protease inhibitors"/>
    <property type="match status" value="1"/>
</dbReference>
<name>A0A835FTG1_9POAL</name>
<dbReference type="OrthoDB" id="648561at2759"/>
<dbReference type="Proteomes" id="UP000636709">
    <property type="component" value="Unassembled WGS sequence"/>
</dbReference>
<dbReference type="PANTHER" id="PTHR33091">
    <property type="entry name" value="PROTEIN, PUTATIVE, EXPRESSED-RELATED"/>
    <property type="match status" value="1"/>
</dbReference>
<dbReference type="InterPro" id="IPR000864">
    <property type="entry name" value="Prot_inh_pot1"/>
</dbReference>
<dbReference type="GO" id="GO:0009611">
    <property type="term" value="P:response to wounding"/>
    <property type="evidence" value="ECO:0007669"/>
    <property type="project" value="InterPro"/>
</dbReference>
<comment type="caution">
    <text evidence="4">The sequence shown here is derived from an EMBL/GenBank/DDBJ whole genome shotgun (WGS) entry which is preliminary data.</text>
</comment>
<comment type="similarity">
    <text evidence="1">Belongs to the protease inhibitor I13 (potato type I serine protease inhibitor) family.</text>
</comment>
<dbReference type="InterPro" id="IPR036354">
    <property type="entry name" value="Prot_inh_pot1_sf"/>
</dbReference>
<reference evidence="4" key="1">
    <citation type="submission" date="2020-07" db="EMBL/GenBank/DDBJ databases">
        <title>Genome sequence and genetic diversity analysis of an under-domesticated orphan crop, white fonio (Digitaria exilis).</title>
        <authorList>
            <person name="Bennetzen J.L."/>
            <person name="Chen S."/>
            <person name="Ma X."/>
            <person name="Wang X."/>
            <person name="Yssel A.E.J."/>
            <person name="Chaluvadi S.R."/>
            <person name="Johnson M."/>
            <person name="Gangashetty P."/>
            <person name="Hamidou F."/>
            <person name="Sanogo M.D."/>
            <person name="Zwaenepoel A."/>
            <person name="Wallace J."/>
            <person name="Van De Peer Y."/>
            <person name="Van Deynze A."/>
        </authorList>
    </citation>
    <scope>NUCLEOTIDE SEQUENCE</scope>
    <source>
        <tissue evidence="4">Leaves</tissue>
    </source>
</reference>
<accession>A0A835FTG1</accession>
<dbReference type="Pfam" id="PF00280">
    <property type="entry name" value="potato_inhibit"/>
    <property type="match status" value="1"/>
</dbReference>